<dbReference type="EMBL" id="QVQT01000001">
    <property type="protein sequence ID" value="RFU18650.1"/>
    <property type="molecule type" value="Genomic_DNA"/>
</dbReference>
<organism evidence="1 2">
    <name type="scientific">Paracidobacterium acidisoli</name>
    <dbReference type="NCBI Taxonomy" id="2303751"/>
    <lineage>
        <taxon>Bacteria</taxon>
        <taxon>Pseudomonadati</taxon>
        <taxon>Acidobacteriota</taxon>
        <taxon>Terriglobia</taxon>
        <taxon>Terriglobales</taxon>
        <taxon>Acidobacteriaceae</taxon>
        <taxon>Paracidobacterium</taxon>
    </lineage>
</organism>
<evidence type="ECO:0000313" key="1">
    <source>
        <dbReference type="EMBL" id="RFU18650.1"/>
    </source>
</evidence>
<dbReference type="RefSeq" id="WP_117297945.1">
    <property type="nucleotide sequence ID" value="NZ_QVQT02000001.1"/>
</dbReference>
<comment type="caution">
    <text evidence="1">The sequence shown here is derived from an EMBL/GenBank/DDBJ whole genome shotgun (WGS) entry which is preliminary data.</text>
</comment>
<dbReference type="Gene3D" id="1.20.120.450">
    <property type="entry name" value="dinb family like domain"/>
    <property type="match status" value="1"/>
</dbReference>
<dbReference type="OrthoDB" id="2599194at2"/>
<dbReference type="Pfam" id="PF07606">
    <property type="entry name" value="DUF1569"/>
    <property type="match status" value="1"/>
</dbReference>
<evidence type="ECO:0000313" key="2">
    <source>
        <dbReference type="Proteomes" id="UP000264702"/>
    </source>
</evidence>
<dbReference type="InterPro" id="IPR034660">
    <property type="entry name" value="DinB/YfiT-like"/>
</dbReference>
<dbReference type="InterPro" id="IPR011463">
    <property type="entry name" value="DUF1569"/>
</dbReference>
<name>A0A372IUN9_9BACT</name>
<reference evidence="1 2" key="1">
    <citation type="submission" date="2018-08" db="EMBL/GenBank/DDBJ databases">
        <title>Acidipila sp. 4G-K13, an acidobacterium isolated from forest soil.</title>
        <authorList>
            <person name="Gao Z.-H."/>
            <person name="Qiu L.-H."/>
        </authorList>
    </citation>
    <scope>NUCLEOTIDE SEQUENCE [LARGE SCALE GENOMIC DNA]</scope>
    <source>
        <strain evidence="1 2">4G-K13</strain>
    </source>
</reference>
<protein>
    <submittedName>
        <fullName evidence="1">DUF1569 domain-containing protein</fullName>
    </submittedName>
</protein>
<gene>
    <name evidence="1" type="ORF">D0Y96_03655</name>
</gene>
<keyword evidence="2" id="KW-1185">Reference proteome</keyword>
<dbReference type="Proteomes" id="UP000264702">
    <property type="component" value="Unassembled WGS sequence"/>
</dbReference>
<sequence>MKNLFEATTVDEIKERIERLRPDSERRWGKMSVAQMLAHCSAWMELAAGLKSSPRSRIGRIFGHLAKRSVLGEEPVRKNMPTDKILLIEDERPFADEKVRLRNWVDRFSANGREGCTKHPHSFFGSMTPDEWAMMGYKHLDHHLRQFGA</sequence>
<proteinExistence type="predicted"/>
<accession>A0A372IUN9</accession>
<dbReference type="AlphaFoldDB" id="A0A372IUN9"/>